<accession>A0A853R3X7</accession>
<proteinExistence type="predicted"/>
<feature type="domain" description="N-acetyltransferase" evidence="1">
    <location>
        <begin position="1"/>
        <end position="162"/>
    </location>
</feature>
<dbReference type="PANTHER" id="PTHR43792:SF1">
    <property type="entry name" value="N-ACETYLTRANSFERASE DOMAIN-CONTAINING PROTEIN"/>
    <property type="match status" value="1"/>
</dbReference>
<dbReference type="AlphaFoldDB" id="A0A853R3X7"/>
<evidence type="ECO:0000259" key="1">
    <source>
        <dbReference type="PROSITE" id="PS51186"/>
    </source>
</evidence>
<dbReference type="PROSITE" id="PS51186">
    <property type="entry name" value="GNAT"/>
    <property type="match status" value="1"/>
</dbReference>
<dbReference type="CDD" id="cd04301">
    <property type="entry name" value="NAT_SF"/>
    <property type="match status" value="1"/>
</dbReference>
<dbReference type="SUPFAM" id="SSF55729">
    <property type="entry name" value="Acyl-CoA N-acyltransferases (Nat)"/>
    <property type="match status" value="1"/>
</dbReference>
<sequence>MSPISADDWSLFHTLHTDPEVISFCFDEPTLLEIQSKFRSRLEPWTPNSSHWYCLVVSELETGIKVGITGYCIQNGTAEVGFMFLPSFHGRGYGTESLRALVEYSRKQFCLNSFSAVVTEGNLSPEKVLIKSGFTLHSVIPDAYGIGGKMYADYIYMMENIVT</sequence>
<protein>
    <submittedName>
        <fullName evidence="2">GNAT family N-acetyltransferase</fullName>
    </submittedName>
</protein>
<reference evidence="2 3" key="1">
    <citation type="journal article" date="2012" name="Science">
        <title>Ecological populations of bacteria act as socially cohesive units of antibiotic production and resistance.</title>
        <authorList>
            <person name="Cordero O.X."/>
            <person name="Wildschutte H."/>
            <person name="Kirkup B."/>
            <person name="Proehl S."/>
            <person name="Ngo L."/>
            <person name="Hussain F."/>
            <person name="Le Roux F."/>
            <person name="Mincer T."/>
            <person name="Polz M.F."/>
        </authorList>
    </citation>
    <scope>NUCLEOTIDE SEQUENCE [LARGE SCALE GENOMIC DNA]</scope>
    <source>
        <strain evidence="2 3">FS-238</strain>
    </source>
</reference>
<dbReference type="InterPro" id="IPR000182">
    <property type="entry name" value="GNAT_dom"/>
</dbReference>
<organism evidence="2 3">
    <name type="scientific">Vibrio ordalii FS-238</name>
    <dbReference type="NCBI Taxonomy" id="617133"/>
    <lineage>
        <taxon>Bacteria</taxon>
        <taxon>Pseudomonadati</taxon>
        <taxon>Pseudomonadota</taxon>
        <taxon>Gammaproteobacteria</taxon>
        <taxon>Vibrionales</taxon>
        <taxon>Vibrionaceae</taxon>
        <taxon>Vibrio</taxon>
    </lineage>
</organism>
<gene>
    <name evidence="2" type="ORF">A1QS_16095</name>
</gene>
<dbReference type="RefSeq" id="WP_038220542.1">
    <property type="nucleotide sequence ID" value="NZ_AJYS02000141.1"/>
</dbReference>
<comment type="caution">
    <text evidence="2">The sequence shown here is derived from an EMBL/GenBank/DDBJ whole genome shotgun (WGS) entry which is preliminary data.</text>
</comment>
<dbReference type="Pfam" id="PF13302">
    <property type="entry name" value="Acetyltransf_3"/>
    <property type="match status" value="1"/>
</dbReference>
<dbReference type="Gene3D" id="3.40.630.30">
    <property type="match status" value="1"/>
</dbReference>
<dbReference type="InterPro" id="IPR051531">
    <property type="entry name" value="N-acetyltransferase"/>
</dbReference>
<name>A0A853R3X7_9VIBR</name>
<keyword evidence="3" id="KW-1185">Reference proteome</keyword>
<dbReference type="Proteomes" id="UP000094808">
    <property type="component" value="Unassembled WGS sequence"/>
</dbReference>
<dbReference type="EMBL" id="AJYS02000141">
    <property type="protein sequence ID" value="OEE37727.1"/>
    <property type="molecule type" value="Genomic_DNA"/>
</dbReference>
<dbReference type="PANTHER" id="PTHR43792">
    <property type="entry name" value="GNAT FAMILY, PUTATIVE (AFU_ORTHOLOGUE AFUA_3G00765)-RELATED-RELATED"/>
    <property type="match status" value="1"/>
</dbReference>
<evidence type="ECO:0000313" key="3">
    <source>
        <dbReference type="Proteomes" id="UP000094808"/>
    </source>
</evidence>
<dbReference type="GO" id="GO:0016747">
    <property type="term" value="F:acyltransferase activity, transferring groups other than amino-acyl groups"/>
    <property type="evidence" value="ECO:0007669"/>
    <property type="project" value="InterPro"/>
</dbReference>
<dbReference type="InterPro" id="IPR016181">
    <property type="entry name" value="Acyl_CoA_acyltransferase"/>
</dbReference>
<evidence type="ECO:0000313" key="2">
    <source>
        <dbReference type="EMBL" id="OEE37727.1"/>
    </source>
</evidence>